<accession>A0ABW1SSC3</accession>
<name>A0ABW1SSC3_9LACO</name>
<organism evidence="2 3">
    <name type="scientific">Levilactobacillus tongjiangensis</name>
    <dbReference type="NCBI Taxonomy" id="2486023"/>
    <lineage>
        <taxon>Bacteria</taxon>
        <taxon>Bacillati</taxon>
        <taxon>Bacillota</taxon>
        <taxon>Bacilli</taxon>
        <taxon>Lactobacillales</taxon>
        <taxon>Lactobacillaceae</taxon>
        <taxon>Levilactobacillus</taxon>
    </lineage>
</organism>
<proteinExistence type="predicted"/>
<dbReference type="Proteomes" id="UP001596254">
    <property type="component" value="Unassembled WGS sequence"/>
</dbReference>
<protein>
    <submittedName>
        <fullName evidence="2">Uncharacterized protein</fullName>
    </submittedName>
</protein>
<evidence type="ECO:0000313" key="2">
    <source>
        <dbReference type="EMBL" id="MFC6207304.1"/>
    </source>
</evidence>
<evidence type="ECO:0000313" key="3">
    <source>
        <dbReference type="Proteomes" id="UP001596254"/>
    </source>
</evidence>
<keyword evidence="1" id="KW-1133">Transmembrane helix</keyword>
<gene>
    <name evidence="2" type="ORF">ACFP1G_07405</name>
</gene>
<keyword evidence="3" id="KW-1185">Reference proteome</keyword>
<feature type="transmembrane region" description="Helical" evidence="1">
    <location>
        <begin position="12"/>
        <end position="29"/>
    </location>
</feature>
<comment type="caution">
    <text evidence="2">The sequence shown here is derived from an EMBL/GenBank/DDBJ whole genome shotgun (WGS) entry which is preliminary data.</text>
</comment>
<dbReference type="RefSeq" id="WP_125691824.1">
    <property type="nucleotide sequence ID" value="NZ_JBHSSK010000021.1"/>
</dbReference>
<sequence length="65" mass="7738">MVTSLTTTTFLQLAFGYYLWLMLITYFWFGRKLWRQHVANYLTTQVIQVATMILLTITLLTKLFV</sequence>
<reference evidence="3" key="1">
    <citation type="journal article" date="2019" name="Int. J. Syst. Evol. Microbiol.">
        <title>The Global Catalogue of Microorganisms (GCM) 10K type strain sequencing project: providing services to taxonomists for standard genome sequencing and annotation.</title>
        <authorList>
            <consortium name="The Broad Institute Genomics Platform"/>
            <consortium name="The Broad Institute Genome Sequencing Center for Infectious Disease"/>
            <person name="Wu L."/>
            <person name="Ma J."/>
        </authorList>
    </citation>
    <scope>NUCLEOTIDE SEQUENCE [LARGE SCALE GENOMIC DNA]</scope>
    <source>
        <strain evidence="3">CCM 8905</strain>
    </source>
</reference>
<dbReference type="EMBL" id="JBHSSK010000021">
    <property type="protein sequence ID" value="MFC6207304.1"/>
    <property type="molecule type" value="Genomic_DNA"/>
</dbReference>
<evidence type="ECO:0000256" key="1">
    <source>
        <dbReference type="SAM" id="Phobius"/>
    </source>
</evidence>
<feature type="transmembrane region" description="Helical" evidence="1">
    <location>
        <begin position="41"/>
        <end position="64"/>
    </location>
</feature>
<keyword evidence="1" id="KW-0812">Transmembrane</keyword>
<keyword evidence="1" id="KW-0472">Membrane</keyword>